<name>A0AAF0Q022_SOLVR</name>
<sequence length="19" mass="2075">MRVCLGINNGSRVSARSRV</sequence>
<dbReference type="AlphaFoldDB" id="A0AAF0Q022"/>
<reference evidence="1" key="1">
    <citation type="submission" date="2023-08" db="EMBL/GenBank/DDBJ databases">
        <title>A de novo genome assembly of Solanum verrucosum Schlechtendal, a Mexican diploid species geographically isolated from the other diploid A-genome species in potato relatives.</title>
        <authorList>
            <person name="Hosaka K."/>
        </authorList>
    </citation>
    <scope>NUCLEOTIDE SEQUENCE</scope>
    <source>
        <tissue evidence="1">Young leaves</tissue>
    </source>
</reference>
<evidence type="ECO:0000313" key="2">
    <source>
        <dbReference type="Proteomes" id="UP001234989"/>
    </source>
</evidence>
<keyword evidence="2" id="KW-1185">Reference proteome</keyword>
<evidence type="ECO:0000313" key="1">
    <source>
        <dbReference type="EMBL" id="WMV14146.1"/>
    </source>
</evidence>
<proteinExistence type="predicted"/>
<dbReference type="EMBL" id="CP133613">
    <property type="protein sequence ID" value="WMV14146.1"/>
    <property type="molecule type" value="Genomic_DNA"/>
</dbReference>
<dbReference type="Proteomes" id="UP001234989">
    <property type="component" value="Chromosome 2"/>
</dbReference>
<protein>
    <submittedName>
        <fullName evidence="1">Uncharacterized protein</fullName>
    </submittedName>
</protein>
<accession>A0AAF0Q022</accession>
<gene>
    <name evidence="1" type="ORF">MTR67_007531</name>
</gene>
<organism evidence="1 2">
    <name type="scientific">Solanum verrucosum</name>
    <dbReference type="NCBI Taxonomy" id="315347"/>
    <lineage>
        <taxon>Eukaryota</taxon>
        <taxon>Viridiplantae</taxon>
        <taxon>Streptophyta</taxon>
        <taxon>Embryophyta</taxon>
        <taxon>Tracheophyta</taxon>
        <taxon>Spermatophyta</taxon>
        <taxon>Magnoliopsida</taxon>
        <taxon>eudicotyledons</taxon>
        <taxon>Gunneridae</taxon>
        <taxon>Pentapetalae</taxon>
        <taxon>asterids</taxon>
        <taxon>lamiids</taxon>
        <taxon>Solanales</taxon>
        <taxon>Solanaceae</taxon>
        <taxon>Solanoideae</taxon>
        <taxon>Solaneae</taxon>
        <taxon>Solanum</taxon>
    </lineage>
</organism>